<proteinExistence type="inferred from homology"/>
<keyword evidence="10" id="KW-1185">Reference proteome</keyword>
<dbReference type="Gene3D" id="3.40.50.10070">
    <property type="entry name" value="TolB, N-terminal domain"/>
    <property type="match status" value="1"/>
</dbReference>
<organism evidence="9 10">
    <name type="scientific">Aquabacterium olei</name>
    <dbReference type="NCBI Taxonomy" id="1296669"/>
    <lineage>
        <taxon>Bacteria</taxon>
        <taxon>Pseudomonadati</taxon>
        <taxon>Pseudomonadota</taxon>
        <taxon>Betaproteobacteria</taxon>
        <taxon>Burkholderiales</taxon>
        <taxon>Aquabacterium</taxon>
    </lineage>
</organism>
<evidence type="ECO:0000256" key="3">
    <source>
        <dbReference type="ARBA" id="ARBA00022618"/>
    </source>
</evidence>
<evidence type="ECO:0000313" key="9">
    <source>
        <dbReference type="EMBL" id="AWI52857.1"/>
    </source>
</evidence>
<dbReference type="GO" id="GO:0042597">
    <property type="term" value="C:periplasmic space"/>
    <property type="evidence" value="ECO:0007669"/>
    <property type="project" value="UniProtKB-SubCell"/>
</dbReference>
<dbReference type="Proteomes" id="UP000244892">
    <property type="component" value="Chromosome"/>
</dbReference>
<gene>
    <name evidence="7" type="primary">tolB</name>
    <name evidence="9" type="ORF">DEH84_05030</name>
</gene>
<dbReference type="GO" id="GO:0017038">
    <property type="term" value="P:protein import"/>
    <property type="evidence" value="ECO:0007669"/>
    <property type="project" value="InterPro"/>
</dbReference>
<dbReference type="AlphaFoldDB" id="A0A2U8FPI0"/>
<dbReference type="Gene3D" id="2.120.10.30">
    <property type="entry name" value="TolB, C-terminal domain"/>
    <property type="match status" value="1"/>
</dbReference>
<protein>
    <recommendedName>
        <fullName evidence="7">Tol-Pal system protein TolB</fullName>
    </recommendedName>
</protein>
<dbReference type="KEGG" id="aon:DEH84_05030"/>
<dbReference type="PROSITE" id="PS51318">
    <property type="entry name" value="TAT"/>
    <property type="match status" value="1"/>
</dbReference>
<reference evidence="9 10" key="1">
    <citation type="submission" date="2018-05" db="EMBL/GenBank/DDBJ databases">
        <title>complete genome sequence of Aquabacterium olei NBRC 110486.</title>
        <authorList>
            <person name="Tang B."/>
            <person name="Chang J."/>
            <person name="Zhang L."/>
            <person name="Yang H."/>
        </authorList>
    </citation>
    <scope>NUCLEOTIDE SEQUENCE [LARGE SCALE GENOMIC DNA]</scope>
    <source>
        <strain evidence="9 10">NBRC 110486</strain>
    </source>
</reference>
<dbReference type="InterPro" id="IPR011659">
    <property type="entry name" value="WD40"/>
</dbReference>
<evidence type="ECO:0000256" key="6">
    <source>
        <dbReference type="ARBA" id="ARBA00023306"/>
    </source>
</evidence>
<dbReference type="SUPFAM" id="SSF52964">
    <property type="entry name" value="TolB, N-terminal domain"/>
    <property type="match status" value="1"/>
</dbReference>
<evidence type="ECO:0000256" key="5">
    <source>
        <dbReference type="ARBA" id="ARBA00022764"/>
    </source>
</evidence>
<sequence>MHASLPRRAALGRLLGSTALLGGASLGLTGPALAQFRVEIAGVGATQIPIAIGRFRDEARSPQPLSAIIKADLERSGLFRSIDATASALDDTSRPAMGEWRSKGADALVAGSVTVLADGRHDVRYHLWDVVKGQDLGGLSLVVPAADLRQAAHRIADDIYEKLTGDKGVFSTRIAYVSKVGSRHTLVVADADGEGTQAPLTSVQPIISPAWSPDGRQLAYVSFEGGKAVVVTQDVMSGRRRVVASYKGTNSAPAWSPDGRQLAVTLSRDGGSQLYVVGADGEGLRRLTQSGAIDTEACWTPDGSQLYFVSDRGGSPQIYRMPAGGGNAQRVTFSGSYNISPALSPDGRWMTYIGQTDGGAFRVHLMELASGTVKALTDTRDDESPSFAPNSKMIIYATRSGGRDVLMTTTLDGRIKARLTTPQADVREPVWGPAAPPLKR</sequence>
<dbReference type="PANTHER" id="PTHR36842">
    <property type="entry name" value="PROTEIN TOLB HOMOLOG"/>
    <property type="match status" value="1"/>
</dbReference>
<comment type="subcellular location">
    <subcellularLocation>
        <location evidence="1 7">Periplasm</location>
    </subcellularLocation>
</comment>
<evidence type="ECO:0000256" key="7">
    <source>
        <dbReference type="HAMAP-Rule" id="MF_00671"/>
    </source>
</evidence>
<evidence type="ECO:0000256" key="1">
    <source>
        <dbReference type="ARBA" id="ARBA00004418"/>
    </source>
</evidence>
<evidence type="ECO:0000256" key="4">
    <source>
        <dbReference type="ARBA" id="ARBA00022729"/>
    </source>
</evidence>
<evidence type="ECO:0000256" key="2">
    <source>
        <dbReference type="ARBA" id="ARBA00009820"/>
    </source>
</evidence>
<keyword evidence="5 7" id="KW-0574">Periplasm</keyword>
<dbReference type="SUPFAM" id="SSF69304">
    <property type="entry name" value="Tricorn protease N-terminal domain"/>
    <property type="match status" value="1"/>
</dbReference>
<dbReference type="RefSeq" id="WP_109035336.1">
    <property type="nucleotide sequence ID" value="NZ_CP029210.1"/>
</dbReference>
<name>A0A2U8FPI0_9BURK</name>
<comment type="subunit">
    <text evidence="7">The Tol-Pal system is composed of five core proteins: the inner membrane proteins TolA, TolQ and TolR, the periplasmic protein TolB and the outer membrane protein Pal. They form a network linking the inner and outer membranes and the peptidoglycan layer.</text>
</comment>
<keyword evidence="6 7" id="KW-0131">Cell cycle</keyword>
<comment type="similarity">
    <text evidence="2 7">Belongs to the TolB family.</text>
</comment>
<dbReference type="InterPro" id="IPR011042">
    <property type="entry name" value="6-blade_b-propeller_TolB-like"/>
</dbReference>
<accession>A0A2U8FPI0</accession>
<dbReference type="HAMAP" id="MF_00671">
    <property type="entry name" value="TolB"/>
    <property type="match status" value="1"/>
</dbReference>
<dbReference type="InterPro" id="IPR006311">
    <property type="entry name" value="TAT_signal"/>
</dbReference>
<comment type="function">
    <text evidence="7">Part of the Tol-Pal system, which plays a role in outer membrane invagination during cell division and is important for maintaining outer membrane integrity.</text>
</comment>
<keyword evidence="3 7" id="KW-0132">Cell division</keyword>
<evidence type="ECO:0000313" key="10">
    <source>
        <dbReference type="Proteomes" id="UP000244892"/>
    </source>
</evidence>
<dbReference type="PANTHER" id="PTHR36842:SF1">
    <property type="entry name" value="PROTEIN TOLB"/>
    <property type="match status" value="1"/>
</dbReference>
<feature type="domain" description="TolB N-terminal" evidence="8">
    <location>
        <begin position="37"/>
        <end position="136"/>
    </location>
</feature>
<dbReference type="InterPro" id="IPR007195">
    <property type="entry name" value="TolB_N"/>
</dbReference>
<dbReference type="NCBIfam" id="TIGR02800">
    <property type="entry name" value="propeller_TolB"/>
    <property type="match status" value="1"/>
</dbReference>
<dbReference type="GO" id="GO:0051301">
    <property type="term" value="P:cell division"/>
    <property type="evidence" value="ECO:0007669"/>
    <property type="project" value="UniProtKB-UniRule"/>
</dbReference>
<dbReference type="Pfam" id="PF07676">
    <property type="entry name" value="PD40"/>
    <property type="match status" value="5"/>
</dbReference>
<dbReference type="InterPro" id="IPR014167">
    <property type="entry name" value="Tol-Pal_TolB"/>
</dbReference>
<evidence type="ECO:0000259" key="8">
    <source>
        <dbReference type="Pfam" id="PF04052"/>
    </source>
</evidence>
<keyword evidence="4 7" id="KW-0732">Signal</keyword>
<dbReference type="EMBL" id="CP029210">
    <property type="protein sequence ID" value="AWI52857.1"/>
    <property type="molecule type" value="Genomic_DNA"/>
</dbReference>
<dbReference type="Pfam" id="PF04052">
    <property type="entry name" value="TolB_N"/>
    <property type="match status" value="1"/>
</dbReference>
<dbReference type="OrthoDB" id="9802240at2"/>